<dbReference type="RefSeq" id="WP_126662190.1">
    <property type="nucleotide sequence ID" value="NZ_CP069188.1"/>
</dbReference>
<dbReference type="EMBL" id="CP069188">
    <property type="protein sequence ID" value="QRV13687.1"/>
    <property type="molecule type" value="Genomic_DNA"/>
</dbReference>
<gene>
    <name evidence="2" type="ORF">JMJ58_12055</name>
</gene>
<organism evidence="2 3">
    <name type="scientific">Haloterrigena salifodinae</name>
    <dbReference type="NCBI Taxonomy" id="2675099"/>
    <lineage>
        <taxon>Archaea</taxon>
        <taxon>Methanobacteriati</taxon>
        <taxon>Methanobacteriota</taxon>
        <taxon>Stenosarchaea group</taxon>
        <taxon>Halobacteria</taxon>
        <taxon>Halobacteriales</taxon>
        <taxon>Natrialbaceae</taxon>
        <taxon>Haloterrigena</taxon>
    </lineage>
</organism>
<dbReference type="GeneID" id="62875869"/>
<dbReference type="InterPro" id="IPR036388">
    <property type="entry name" value="WH-like_DNA-bd_sf"/>
</dbReference>
<dbReference type="Gene3D" id="1.10.10.10">
    <property type="entry name" value="Winged helix-like DNA-binding domain superfamily/Winged helix DNA-binding domain"/>
    <property type="match status" value="1"/>
</dbReference>
<sequence length="114" mass="12891">MSEEPDVETIGTLLEDSTVRTILTQTSQEPMSATTLSDRCDASKPTVYRRLDDLRECGLLVERTKPDPEGGHHRTVYATNLERITIELEDDGLSLRIDRRTDIADRFTDLIEGI</sequence>
<evidence type="ECO:0000259" key="1">
    <source>
        <dbReference type="SMART" id="SM00418"/>
    </source>
</evidence>
<dbReference type="Proteomes" id="UP000637819">
    <property type="component" value="Chromosome"/>
</dbReference>
<dbReference type="SUPFAM" id="SSF46785">
    <property type="entry name" value="Winged helix' DNA-binding domain"/>
    <property type="match status" value="1"/>
</dbReference>
<name>A0A8T8DWG7_9EURY</name>
<dbReference type="GO" id="GO:0003700">
    <property type="term" value="F:DNA-binding transcription factor activity"/>
    <property type="evidence" value="ECO:0007669"/>
    <property type="project" value="InterPro"/>
</dbReference>
<dbReference type="SMART" id="SM00418">
    <property type="entry name" value="HTH_ARSR"/>
    <property type="match status" value="1"/>
</dbReference>
<dbReference type="InterPro" id="IPR001845">
    <property type="entry name" value="HTH_ArsR_DNA-bd_dom"/>
</dbReference>
<dbReference type="CDD" id="cd00090">
    <property type="entry name" value="HTH_ARSR"/>
    <property type="match status" value="1"/>
</dbReference>
<dbReference type="OrthoDB" id="290446at2157"/>
<dbReference type="AlphaFoldDB" id="A0A8T8DWG7"/>
<feature type="domain" description="HTH arsR-type" evidence="1">
    <location>
        <begin position="9"/>
        <end position="89"/>
    </location>
</feature>
<keyword evidence="3" id="KW-1185">Reference proteome</keyword>
<dbReference type="KEGG" id="hsal:JMJ58_12055"/>
<accession>A0A8T8DWG7</accession>
<protein>
    <submittedName>
        <fullName evidence="2">Winged helix-turn-helix transcriptional regulator</fullName>
    </submittedName>
</protein>
<evidence type="ECO:0000313" key="3">
    <source>
        <dbReference type="Proteomes" id="UP000637819"/>
    </source>
</evidence>
<proteinExistence type="predicted"/>
<dbReference type="InterPro" id="IPR011991">
    <property type="entry name" value="ArsR-like_HTH"/>
</dbReference>
<dbReference type="InterPro" id="IPR036390">
    <property type="entry name" value="WH_DNA-bd_sf"/>
</dbReference>
<evidence type="ECO:0000313" key="2">
    <source>
        <dbReference type="EMBL" id="QRV13687.1"/>
    </source>
</evidence>
<reference evidence="2 3" key="1">
    <citation type="submission" date="2021-01" db="EMBL/GenBank/DDBJ databases">
        <title>Genome Sequence and Methylation Pattern of Haloterrigena salifodinae BOL5-1, An Extremely Halophilic Archaeon from a Bolivian Salt Mine.</title>
        <authorList>
            <person name="DasSarma P."/>
            <person name="Anton B.P."/>
            <person name="DasSarma S.L."/>
            <person name="von Ehrenheim H.A.L."/>
            <person name="Martinez F.L."/>
            <person name="Guzman D."/>
            <person name="Roberts R.J."/>
            <person name="DasSarma S."/>
        </authorList>
    </citation>
    <scope>NUCLEOTIDE SEQUENCE [LARGE SCALE GENOMIC DNA]</scope>
    <source>
        <strain evidence="2 3">BOL5-1</strain>
    </source>
</reference>
<dbReference type="Pfam" id="PF12840">
    <property type="entry name" value="HTH_20"/>
    <property type="match status" value="1"/>
</dbReference>